<sequence length="119" mass="12502">MSYSITVQGVVDAAGVFTDVCRRARQVPAVCTARCGRPAPRPVDRRRCRLPPHGLAAGALHAPEHDVGVASFQREHGRLVRSGTERLPAAQGALGLLAQAYLGEAAGPPSCGRCLLRAP</sequence>
<name>A0A0A9BVF5_ARUDO</name>
<proteinExistence type="predicted"/>
<dbReference type="AlphaFoldDB" id="A0A0A9BVF5"/>
<protein>
    <submittedName>
        <fullName evidence="1">Uncharacterized protein</fullName>
    </submittedName>
</protein>
<reference evidence="1" key="2">
    <citation type="journal article" date="2015" name="Data Brief">
        <title>Shoot transcriptome of the giant reed, Arundo donax.</title>
        <authorList>
            <person name="Barrero R.A."/>
            <person name="Guerrero F.D."/>
            <person name="Moolhuijzen P."/>
            <person name="Goolsby J.A."/>
            <person name="Tidwell J."/>
            <person name="Bellgard S.E."/>
            <person name="Bellgard M.I."/>
        </authorList>
    </citation>
    <scope>NUCLEOTIDE SEQUENCE</scope>
    <source>
        <tissue evidence="1">Shoot tissue taken approximately 20 cm above the soil surface</tissue>
    </source>
</reference>
<reference evidence="1" key="1">
    <citation type="submission" date="2014-09" db="EMBL/GenBank/DDBJ databases">
        <authorList>
            <person name="Magalhaes I.L.F."/>
            <person name="Oliveira U."/>
            <person name="Santos F.R."/>
            <person name="Vidigal T.H.D.A."/>
            <person name="Brescovit A.D."/>
            <person name="Santos A.J."/>
        </authorList>
    </citation>
    <scope>NUCLEOTIDE SEQUENCE</scope>
    <source>
        <tissue evidence="1">Shoot tissue taken approximately 20 cm above the soil surface</tissue>
    </source>
</reference>
<dbReference type="EMBL" id="GBRH01229861">
    <property type="protein sequence ID" value="JAD68034.1"/>
    <property type="molecule type" value="Transcribed_RNA"/>
</dbReference>
<evidence type="ECO:0000313" key="1">
    <source>
        <dbReference type="EMBL" id="JAD68034.1"/>
    </source>
</evidence>
<accession>A0A0A9BVF5</accession>
<organism evidence="1">
    <name type="scientific">Arundo donax</name>
    <name type="common">Giant reed</name>
    <name type="synonym">Donax arundinaceus</name>
    <dbReference type="NCBI Taxonomy" id="35708"/>
    <lineage>
        <taxon>Eukaryota</taxon>
        <taxon>Viridiplantae</taxon>
        <taxon>Streptophyta</taxon>
        <taxon>Embryophyta</taxon>
        <taxon>Tracheophyta</taxon>
        <taxon>Spermatophyta</taxon>
        <taxon>Magnoliopsida</taxon>
        <taxon>Liliopsida</taxon>
        <taxon>Poales</taxon>
        <taxon>Poaceae</taxon>
        <taxon>PACMAD clade</taxon>
        <taxon>Arundinoideae</taxon>
        <taxon>Arundineae</taxon>
        <taxon>Arundo</taxon>
    </lineage>
</organism>